<evidence type="ECO:0000259" key="2">
    <source>
        <dbReference type="Pfam" id="PF06863"/>
    </source>
</evidence>
<dbReference type="PANTHER" id="PTHR36509:SF2">
    <property type="entry name" value="BLL3101 PROTEIN"/>
    <property type="match status" value="1"/>
</dbReference>
<keyword evidence="4" id="KW-1185">Reference proteome</keyword>
<feature type="domain" description="DUF1254" evidence="2">
    <location>
        <begin position="48"/>
        <end position="172"/>
    </location>
</feature>
<sequence length="425" mass="45687">MDSATAEPMSSSLRKLRDAACEAWLYGLPLIEMATTRSRLARRGSQLNTLAHVRDLLDHRARDVTMPNNDTLYSSAQLDLSQGPVTLVVPASGDRYLSVALMDAYTNNFAILGTRTTGPDGGAFRIIGPGDAADGGNIVRSPTNDVWVLARILVDGPHDLAAARTVQSGLSMQGPAHAMSPEFAERSAPWQDYFASVDTLMATNRPPVTDLALLRRIALLGLGTGSFDAGRFSAAEAEAVALGVGDARQQLREFARNGGGVVGGWSYPATELGNFGQSYAFRAVVALVGLAALTPEEAMYMTPVCATGVLFDGTQDWCLHFAAGEMVPVDAFWSLSMYEVTPDGQFFFTENPLNRFSIGDRTPGLAYNADGSLDIWIGHNHPGTARESNWLPAPAGKFRLNMRAYLPRTALLQGDYRLPQITLAA</sequence>
<comment type="caution">
    <text evidence="3">The sequence shown here is derived from an EMBL/GenBank/DDBJ whole genome shotgun (WGS) entry which is preliminary data.</text>
</comment>
<dbReference type="InterPro" id="IPR010679">
    <property type="entry name" value="DUF1254"/>
</dbReference>
<gene>
    <name evidence="3" type="ORF">EUV02_02110</name>
</gene>
<evidence type="ECO:0000313" key="4">
    <source>
        <dbReference type="Proteomes" id="UP000297737"/>
    </source>
</evidence>
<dbReference type="InterPro" id="IPR010621">
    <property type="entry name" value="DUF1214"/>
</dbReference>
<dbReference type="Pfam" id="PF06742">
    <property type="entry name" value="DUF1214"/>
    <property type="match status" value="1"/>
</dbReference>
<evidence type="ECO:0000259" key="1">
    <source>
        <dbReference type="Pfam" id="PF06742"/>
    </source>
</evidence>
<dbReference type="InterPro" id="IPR037049">
    <property type="entry name" value="DUF1214_C_sf"/>
</dbReference>
<proteinExistence type="predicted"/>
<dbReference type="AlphaFoldDB" id="A0A4Y9ER87"/>
<dbReference type="InterPro" id="IPR037050">
    <property type="entry name" value="DUF1254_sf"/>
</dbReference>
<dbReference type="EMBL" id="SIHO01000001">
    <property type="protein sequence ID" value="TFU05840.1"/>
    <property type="molecule type" value="Genomic_DNA"/>
</dbReference>
<dbReference type="Gene3D" id="2.60.120.600">
    <property type="entry name" value="Domain of unknown function DUF1214, C-terminal domain"/>
    <property type="match status" value="1"/>
</dbReference>
<dbReference type="Gene3D" id="2.60.40.1610">
    <property type="entry name" value="Domain of unknown function DUF1254"/>
    <property type="match status" value="1"/>
</dbReference>
<protein>
    <submittedName>
        <fullName evidence="3">DUF1254 domain-containing protein</fullName>
    </submittedName>
</protein>
<dbReference type="OrthoDB" id="9777345at2"/>
<dbReference type="Pfam" id="PF06863">
    <property type="entry name" value="DUF1254"/>
    <property type="match status" value="1"/>
</dbReference>
<name>A0A4Y9ER87_9SPHN</name>
<evidence type="ECO:0000313" key="3">
    <source>
        <dbReference type="EMBL" id="TFU05840.1"/>
    </source>
</evidence>
<feature type="domain" description="DUF1214" evidence="1">
    <location>
        <begin position="300"/>
        <end position="408"/>
    </location>
</feature>
<organism evidence="3 4">
    <name type="scientific">Glacieibacterium arshaanense</name>
    <dbReference type="NCBI Taxonomy" id="2511025"/>
    <lineage>
        <taxon>Bacteria</taxon>
        <taxon>Pseudomonadati</taxon>
        <taxon>Pseudomonadota</taxon>
        <taxon>Alphaproteobacteria</taxon>
        <taxon>Sphingomonadales</taxon>
        <taxon>Sphingosinicellaceae</taxon>
        <taxon>Glacieibacterium</taxon>
    </lineage>
</organism>
<dbReference type="Proteomes" id="UP000297737">
    <property type="component" value="Unassembled WGS sequence"/>
</dbReference>
<dbReference type="SUPFAM" id="SSF160935">
    <property type="entry name" value="VPA0735-like"/>
    <property type="match status" value="1"/>
</dbReference>
<accession>A0A4Y9ER87</accession>
<reference evidence="3 4" key="1">
    <citation type="submission" date="2019-02" db="EMBL/GenBank/DDBJ databases">
        <title>Polymorphobacter sp. isolated from the lake at the Tibet of China.</title>
        <authorList>
            <person name="Li A."/>
        </authorList>
    </citation>
    <scope>NUCLEOTIDE SEQUENCE [LARGE SCALE GENOMIC DNA]</scope>
    <source>
        <strain evidence="3 4">DJ1R-1</strain>
    </source>
</reference>
<dbReference type="PANTHER" id="PTHR36509">
    <property type="entry name" value="BLL3101 PROTEIN"/>
    <property type="match status" value="1"/>
</dbReference>